<dbReference type="EMBL" id="NEXE01000046">
    <property type="protein sequence ID" value="PSN90809.1"/>
    <property type="molecule type" value="Genomic_DNA"/>
</dbReference>
<evidence type="ECO:0000313" key="1">
    <source>
        <dbReference type="EMBL" id="PSN90809.1"/>
    </source>
</evidence>
<dbReference type="AlphaFoldDB" id="A0A2R6AWP5"/>
<sequence length="69" mass="8010">MFFYKTLVNMQIIREGPPFFATYYIRGHKKPRIGDKLYTKDPWTKEYVSANMRVAGFCLGAVYPEPAGE</sequence>
<reference evidence="1 2" key="1">
    <citation type="submission" date="2017-04" db="EMBL/GenBank/DDBJ databases">
        <title>Novel microbial lineages endemic to geothermal iron-oxide mats fill important gaps in the evolutionary history of Archaea.</title>
        <authorList>
            <person name="Jay Z.J."/>
            <person name="Beam J.P."/>
            <person name="Dlakic M."/>
            <person name="Rusch D.B."/>
            <person name="Kozubal M.A."/>
            <person name="Inskeep W.P."/>
        </authorList>
    </citation>
    <scope>NUCLEOTIDE SEQUENCE [LARGE SCALE GENOMIC DNA]</scope>
    <source>
        <strain evidence="1">OSP_D</strain>
    </source>
</reference>
<accession>A0A2R6AWP5</accession>
<gene>
    <name evidence="1" type="ORF">B9Q03_05925</name>
</gene>
<organism evidence="1 2">
    <name type="scientific">Candidatus Marsarchaeota G2 archaeon OSP_D</name>
    <dbReference type="NCBI Taxonomy" id="1978157"/>
    <lineage>
        <taxon>Archaea</taxon>
        <taxon>Candidatus Marsarchaeota</taxon>
        <taxon>Candidatus Marsarchaeota group 2</taxon>
    </lineage>
</organism>
<proteinExistence type="predicted"/>
<evidence type="ECO:0000313" key="2">
    <source>
        <dbReference type="Proteomes" id="UP000240322"/>
    </source>
</evidence>
<protein>
    <submittedName>
        <fullName evidence="1">Uncharacterized protein</fullName>
    </submittedName>
</protein>
<comment type="caution">
    <text evidence="1">The sequence shown here is derived from an EMBL/GenBank/DDBJ whole genome shotgun (WGS) entry which is preliminary data.</text>
</comment>
<dbReference type="Proteomes" id="UP000240322">
    <property type="component" value="Unassembled WGS sequence"/>
</dbReference>
<name>A0A2R6AWP5_9ARCH</name>